<keyword evidence="3" id="KW-0282">Flagellum</keyword>
<dbReference type="EMBL" id="FOXC01000025">
    <property type="protein sequence ID" value="SFP51790.1"/>
    <property type="molecule type" value="Genomic_DNA"/>
</dbReference>
<evidence type="ECO:0000256" key="1">
    <source>
        <dbReference type="SAM" id="MobiDB-lite"/>
    </source>
</evidence>
<dbReference type="EMBL" id="BJWI01000021">
    <property type="protein sequence ID" value="GEM01968.1"/>
    <property type="molecule type" value="Genomic_DNA"/>
</dbReference>
<dbReference type="RefSeq" id="WP_089832660.1">
    <property type="nucleotide sequence ID" value="NZ_BJWI01000021.1"/>
</dbReference>
<dbReference type="Proteomes" id="UP000321547">
    <property type="component" value="Unassembled WGS sequence"/>
</dbReference>
<dbReference type="AlphaFoldDB" id="A0A1I5R087"/>
<sequence length="125" mass="14756">MEVSRLQSSPPRTVQPNENHQTRHVEQSFVIETDTHQDATKHMKDRKEQPLARVEMESMVDGMNKFLEPSKTSIKFELHDKLDRYYVKVVDSETKELVREIPPEKMLDMYAQMAEFMGFLVDEKI</sequence>
<dbReference type="STRING" id="306540.SAMN05421839_12569"/>
<dbReference type="Proteomes" id="UP000242243">
    <property type="component" value="Unassembled WGS sequence"/>
</dbReference>
<organism evidence="3 4">
    <name type="scientific">Halolactibacillus halophilus</name>
    <dbReference type="NCBI Taxonomy" id="306540"/>
    <lineage>
        <taxon>Bacteria</taxon>
        <taxon>Bacillati</taxon>
        <taxon>Bacillota</taxon>
        <taxon>Bacilli</taxon>
        <taxon>Bacillales</taxon>
        <taxon>Bacillaceae</taxon>
        <taxon>Halolactibacillus</taxon>
    </lineage>
</organism>
<reference evidence="3 4" key="1">
    <citation type="submission" date="2016-10" db="EMBL/GenBank/DDBJ databases">
        <authorList>
            <person name="de Groot N.N."/>
        </authorList>
    </citation>
    <scope>NUCLEOTIDE SEQUENCE [LARGE SCALE GENOMIC DNA]</scope>
    <source>
        <strain evidence="3 4">DSM 17073</strain>
    </source>
</reference>
<feature type="compositionally biased region" description="Polar residues" evidence="1">
    <location>
        <begin position="1"/>
        <end position="19"/>
    </location>
</feature>
<reference evidence="2 5" key="2">
    <citation type="submission" date="2019-07" db="EMBL/GenBank/DDBJ databases">
        <title>Whole genome shotgun sequence of Halolactibacillus halophilus NBRC 100868.</title>
        <authorList>
            <person name="Hosoyama A."/>
            <person name="Uohara A."/>
            <person name="Ohji S."/>
            <person name="Ichikawa N."/>
        </authorList>
    </citation>
    <scope>NUCLEOTIDE SEQUENCE [LARGE SCALE GENOMIC DNA]</scope>
    <source>
        <strain evidence="2 5">NBRC 100868</strain>
    </source>
</reference>
<dbReference type="InterPro" id="IPR005186">
    <property type="entry name" value="FlaG"/>
</dbReference>
<dbReference type="SUPFAM" id="SSF160214">
    <property type="entry name" value="FlaG-like"/>
    <property type="match status" value="1"/>
</dbReference>
<dbReference type="NCBIfam" id="NF005834">
    <property type="entry name" value="PRK07738.1"/>
    <property type="match status" value="1"/>
</dbReference>
<name>A0A1I5R087_9BACI</name>
<evidence type="ECO:0000313" key="4">
    <source>
        <dbReference type="Proteomes" id="UP000242243"/>
    </source>
</evidence>
<keyword evidence="5" id="KW-1185">Reference proteome</keyword>
<dbReference type="InterPro" id="IPR035924">
    <property type="entry name" value="FlaG-like_sf"/>
</dbReference>
<dbReference type="Pfam" id="PF03646">
    <property type="entry name" value="FlaG"/>
    <property type="match status" value="1"/>
</dbReference>
<dbReference type="Gene3D" id="3.30.160.170">
    <property type="entry name" value="FlaG-like"/>
    <property type="match status" value="1"/>
</dbReference>
<gene>
    <name evidence="2" type="ORF">HHA03_15000</name>
    <name evidence="3" type="ORF">SAMN05421839_12569</name>
</gene>
<dbReference type="PANTHER" id="PTHR37166">
    <property type="entry name" value="PROTEIN FLAG"/>
    <property type="match status" value="1"/>
</dbReference>
<evidence type="ECO:0000313" key="3">
    <source>
        <dbReference type="EMBL" id="SFP51790.1"/>
    </source>
</evidence>
<protein>
    <submittedName>
        <fullName evidence="3">Flagellar protein FlaG</fullName>
    </submittedName>
</protein>
<keyword evidence="3" id="KW-0969">Cilium</keyword>
<feature type="region of interest" description="Disordered" evidence="1">
    <location>
        <begin position="1"/>
        <end position="27"/>
    </location>
</feature>
<accession>A0A1I5R087</accession>
<dbReference type="PANTHER" id="PTHR37166:SF1">
    <property type="entry name" value="PROTEIN FLAG"/>
    <property type="match status" value="1"/>
</dbReference>
<evidence type="ECO:0000313" key="5">
    <source>
        <dbReference type="Proteomes" id="UP000321547"/>
    </source>
</evidence>
<proteinExistence type="predicted"/>
<evidence type="ECO:0000313" key="2">
    <source>
        <dbReference type="EMBL" id="GEM01968.1"/>
    </source>
</evidence>
<dbReference type="OrthoDB" id="9799867at2"/>
<keyword evidence="3" id="KW-0966">Cell projection</keyword>